<name>A0A0B6Y2C0_9EUPU</name>
<reference evidence="2" key="1">
    <citation type="submission" date="2014-12" db="EMBL/GenBank/DDBJ databases">
        <title>Insight into the proteome of Arion vulgaris.</title>
        <authorList>
            <person name="Aradska J."/>
            <person name="Bulat T."/>
            <person name="Smidak R."/>
            <person name="Sarate P."/>
            <person name="Gangsoo J."/>
            <person name="Sialana F."/>
            <person name="Bilban M."/>
            <person name="Lubec G."/>
        </authorList>
    </citation>
    <scope>NUCLEOTIDE SEQUENCE</scope>
    <source>
        <tissue evidence="2">Skin</tissue>
    </source>
</reference>
<proteinExistence type="predicted"/>
<feature type="signal peptide" evidence="1">
    <location>
        <begin position="1"/>
        <end position="16"/>
    </location>
</feature>
<dbReference type="EMBL" id="HACG01003429">
    <property type="protein sequence ID" value="CEK50294.1"/>
    <property type="molecule type" value="Transcribed_RNA"/>
</dbReference>
<evidence type="ECO:0000256" key="1">
    <source>
        <dbReference type="SAM" id="SignalP"/>
    </source>
</evidence>
<protein>
    <submittedName>
        <fullName evidence="2">Uncharacterized protein</fullName>
    </submittedName>
</protein>
<gene>
    <name evidence="2" type="primary">ORF10331</name>
</gene>
<keyword evidence="1" id="KW-0732">Signal</keyword>
<evidence type="ECO:0000313" key="2">
    <source>
        <dbReference type="EMBL" id="CEK50294.1"/>
    </source>
</evidence>
<organism evidence="2">
    <name type="scientific">Arion vulgaris</name>
    <dbReference type="NCBI Taxonomy" id="1028688"/>
    <lineage>
        <taxon>Eukaryota</taxon>
        <taxon>Metazoa</taxon>
        <taxon>Spiralia</taxon>
        <taxon>Lophotrochozoa</taxon>
        <taxon>Mollusca</taxon>
        <taxon>Gastropoda</taxon>
        <taxon>Heterobranchia</taxon>
        <taxon>Euthyneura</taxon>
        <taxon>Panpulmonata</taxon>
        <taxon>Eupulmonata</taxon>
        <taxon>Stylommatophora</taxon>
        <taxon>Helicina</taxon>
        <taxon>Arionoidea</taxon>
        <taxon>Arionidae</taxon>
        <taxon>Arion</taxon>
    </lineage>
</organism>
<dbReference type="AlphaFoldDB" id="A0A0B6Y2C0"/>
<feature type="chain" id="PRO_5002126255" evidence="1">
    <location>
        <begin position="17"/>
        <end position="53"/>
    </location>
</feature>
<sequence>MIISLLIIKLLDNCVCMDSEVSGQTDEKTNMLVYMIKQQDEVCHSCNQSGSDT</sequence>
<accession>A0A0B6Y2C0</accession>